<sequence length="336" mass="34782">MMLRPPTPCLRCSPAAATLSLSIRPRALSTMRMPAPAPMAQGGWGRALLSVAALGGTGLLLHHAFNTQPATAPSRSFSDVRPAGAMTSPASLLEGKGAAFSPAVRDHLHATYAHVAGSLGLTAVIVNALHRSGATYRLMRVNPLVFMGVSLVTSIGSMTVARNAEPGPLKYAAWGVFNASIAAGLAPLPLMYRPALLAKAGLYTLGLVGGISAVGLTAERDKYLYLAGPLMGGLGIVVAASLSQFFLARYAANSASRLAATAFSVSEKVSLYGGLAVFSGLVLYDTQKIVNRAEGSVSLGRALPPAVDEAAGLYLDTINLFVRMVTLLGRGGDHRK</sequence>
<evidence type="ECO:0000313" key="7">
    <source>
        <dbReference type="Proteomes" id="UP001212152"/>
    </source>
</evidence>
<dbReference type="PANTHER" id="PTHR23291">
    <property type="entry name" value="BAX INHIBITOR-RELATED"/>
    <property type="match status" value="1"/>
</dbReference>
<organism evidence="6 7">
    <name type="scientific">Geranomyces variabilis</name>
    <dbReference type="NCBI Taxonomy" id="109894"/>
    <lineage>
        <taxon>Eukaryota</taxon>
        <taxon>Fungi</taxon>
        <taxon>Fungi incertae sedis</taxon>
        <taxon>Chytridiomycota</taxon>
        <taxon>Chytridiomycota incertae sedis</taxon>
        <taxon>Chytridiomycetes</taxon>
        <taxon>Spizellomycetales</taxon>
        <taxon>Powellomycetaceae</taxon>
        <taxon>Geranomyces</taxon>
    </lineage>
</organism>
<comment type="subcellular location">
    <subcellularLocation>
        <location evidence="1">Membrane</location>
        <topology evidence="1">Multi-pass membrane protein</topology>
    </subcellularLocation>
</comment>
<feature type="transmembrane region" description="Helical" evidence="5">
    <location>
        <begin position="200"/>
        <end position="218"/>
    </location>
</feature>
<keyword evidence="2 5" id="KW-0812">Transmembrane</keyword>
<dbReference type="InterPro" id="IPR006214">
    <property type="entry name" value="Bax_inhibitor_1-related"/>
</dbReference>
<keyword evidence="3 5" id="KW-1133">Transmembrane helix</keyword>
<name>A0AAD5TSP5_9FUNG</name>
<dbReference type="AlphaFoldDB" id="A0AAD5TSP5"/>
<reference evidence="6" key="1">
    <citation type="submission" date="2020-05" db="EMBL/GenBank/DDBJ databases">
        <title>Phylogenomic resolution of chytrid fungi.</title>
        <authorList>
            <person name="Stajich J.E."/>
            <person name="Amses K."/>
            <person name="Simmons R."/>
            <person name="Seto K."/>
            <person name="Myers J."/>
            <person name="Bonds A."/>
            <person name="Quandt C.A."/>
            <person name="Barry K."/>
            <person name="Liu P."/>
            <person name="Grigoriev I."/>
            <person name="Longcore J.E."/>
            <person name="James T.Y."/>
        </authorList>
    </citation>
    <scope>NUCLEOTIDE SEQUENCE</scope>
    <source>
        <strain evidence="6">JEL0379</strain>
    </source>
</reference>
<dbReference type="EMBL" id="JADGJQ010000006">
    <property type="protein sequence ID" value="KAJ3183449.1"/>
    <property type="molecule type" value="Genomic_DNA"/>
</dbReference>
<keyword evidence="7" id="KW-1185">Reference proteome</keyword>
<dbReference type="Pfam" id="PF01027">
    <property type="entry name" value="Bax1-I"/>
    <property type="match status" value="1"/>
</dbReference>
<feature type="transmembrane region" description="Helical" evidence="5">
    <location>
        <begin position="141"/>
        <end position="159"/>
    </location>
</feature>
<evidence type="ECO:0000256" key="4">
    <source>
        <dbReference type="ARBA" id="ARBA00023136"/>
    </source>
</evidence>
<gene>
    <name evidence="6" type="ORF">HDU87_006768</name>
</gene>
<feature type="transmembrane region" description="Helical" evidence="5">
    <location>
        <begin position="111"/>
        <end position="129"/>
    </location>
</feature>
<keyword evidence="4 5" id="KW-0472">Membrane</keyword>
<evidence type="ECO:0000313" key="6">
    <source>
        <dbReference type="EMBL" id="KAJ3183449.1"/>
    </source>
</evidence>
<feature type="transmembrane region" description="Helical" evidence="5">
    <location>
        <begin position="47"/>
        <end position="65"/>
    </location>
</feature>
<accession>A0AAD5TSP5</accession>
<evidence type="ECO:0000256" key="1">
    <source>
        <dbReference type="ARBA" id="ARBA00004141"/>
    </source>
</evidence>
<dbReference type="Proteomes" id="UP001212152">
    <property type="component" value="Unassembled WGS sequence"/>
</dbReference>
<feature type="transmembrane region" description="Helical" evidence="5">
    <location>
        <begin position="224"/>
        <end position="247"/>
    </location>
</feature>
<evidence type="ECO:0000256" key="2">
    <source>
        <dbReference type="ARBA" id="ARBA00022692"/>
    </source>
</evidence>
<evidence type="ECO:0000256" key="5">
    <source>
        <dbReference type="RuleBase" id="RU004379"/>
    </source>
</evidence>
<protein>
    <submittedName>
        <fullName evidence="6">Uncharacterized protein</fullName>
    </submittedName>
</protein>
<evidence type="ECO:0000256" key="3">
    <source>
        <dbReference type="ARBA" id="ARBA00022989"/>
    </source>
</evidence>
<comment type="caution">
    <text evidence="6">The sequence shown here is derived from an EMBL/GenBank/DDBJ whole genome shotgun (WGS) entry which is preliminary data.</text>
</comment>
<comment type="similarity">
    <text evidence="5">Belongs to the BI1 family.</text>
</comment>
<dbReference type="PANTHER" id="PTHR23291:SF112">
    <property type="entry name" value="GROWTH HORMONE-INDUCIBLE TRANSMEMBRANE PROTEIN"/>
    <property type="match status" value="1"/>
</dbReference>
<dbReference type="GO" id="GO:0005743">
    <property type="term" value="C:mitochondrial inner membrane"/>
    <property type="evidence" value="ECO:0007669"/>
    <property type="project" value="TreeGrafter"/>
</dbReference>
<proteinExistence type="inferred from homology"/>